<sequence>MNRPIHARGRASRRILCVLGWLLLGFSALTGAQERAQKIALVDMQRLLDEAPQMAAAKTRLTREFADRNADLVQQRSQLEQMQRRLREQGASMPQADAEQLARDIDVLRRALERAQDRLRDELAARNREERDRVWLQLNDTVAQYARDAGIDLVLPTPVLYASARVDITDRILDRLRQQAREESR</sequence>
<gene>
    <name evidence="4" type="ORF">M0G41_02955</name>
</gene>
<keyword evidence="2" id="KW-0732">Signal</keyword>
<organism evidence="4 5">
    <name type="scientific">Pseudomarimonas salicorniae</name>
    <dbReference type="NCBI Taxonomy" id="2933270"/>
    <lineage>
        <taxon>Bacteria</taxon>
        <taxon>Pseudomonadati</taxon>
        <taxon>Pseudomonadota</taxon>
        <taxon>Gammaproteobacteria</taxon>
        <taxon>Lysobacterales</taxon>
        <taxon>Lysobacteraceae</taxon>
        <taxon>Pseudomarimonas</taxon>
    </lineage>
</organism>
<protein>
    <submittedName>
        <fullName evidence="4">OmpH family outer membrane protein</fullName>
    </submittedName>
</protein>
<evidence type="ECO:0000256" key="3">
    <source>
        <dbReference type="SAM" id="Coils"/>
    </source>
</evidence>
<accession>A0ABT0GDJ8</accession>
<evidence type="ECO:0000313" key="5">
    <source>
        <dbReference type="Proteomes" id="UP001431449"/>
    </source>
</evidence>
<evidence type="ECO:0000256" key="1">
    <source>
        <dbReference type="ARBA" id="ARBA00009091"/>
    </source>
</evidence>
<dbReference type="SUPFAM" id="SSF111384">
    <property type="entry name" value="OmpH-like"/>
    <property type="match status" value="1"/>
</dbReference>
<reference evidence="4" key="1">
    <citation type="submission" date="2022-04" db="EMBL/GenBank/DDBJ databases">
        <title>Lysobacter sp. CAU 1642 isolated from sea sand.</title>
        <authorList>
            <person name="Kim W."/>
        </authorList>
    </citation>
    <scope>NUCLEOTIDE SEQUENCE</scope>
    <source>
        <strain evidence="4">CAU 1642</strain>
    </source>
</reference>
<name>A0ABT0GDJ8_9GAMM</name>
<dbReference type="SMART" id="SM00935">
    <property type="entry name" value="OmpH"/>
    <property type="match status" value="1"/>
</dbReference>
<dbReference type="PANTHER" id="PTHR35089:SF1">
    <property type="entry name" value="CHAPERONE PROTEIN SKP"/>
    <property type="match status" value="1"/>
</dbReference>
<keyword evidence="5" id="KW-1185">Reference proteome</keyword>
<dbReference type="InterPro" id="IPR024930">
    <property type="entry name" value="Skp_dom_sf"/>
</dbReference>
<dbReference type="Gene3D" id="3.30.910.20">
    <property type="entry name" value="Skp domain"/>
    <property type="match status" value="1"/>
</dbReference>
<dbReference type="PANTHER" id="PTHR35089">
    <property type="entry name" value="CHAPERONE PROTEIN SKP"/>
    <property type="match status" value="1"/>
</dbReference>
<dbReference type="EMBL" id="JALNMH010000002">
    <property type="protein sequence ID" value="MCK7592624.1"/>
    <property type="molecule type" value="Genomic_DNA"/>
</dbReference>
<dbReference type="RefSeq" id="WP_248204873.1">
    <property type="nucleotide sequence ID" value="NZ_JALNMH010000002.1"/>
</dbReference>
<feature type="coiled-coil region" evidence="3">
    <location>
        <begin position="69"/>
        <end position="132"/>
    </location>
</feature>
<dbReference type="Proteomes" id="UP001431449">
    <property type="component" value="Unassembled WGS sequence"/>
</dbReference>
<comment type="similarity">
    <text evidence="1">Belongs to the Skp family.</text>
</comment>
<dbReference type="InterPro" id="IPR005632">
    <property type="entry name" value="Chaperone_Skp"/>
</dbReference>
<keyword evidence="3" id="KW-0175">Coiled coil</keyword>
<dbReference type="Pfam" id="PF03938">
    <property type="entry name" value="OmpH"/>
    <property type="match status" value="1"/>
</dbReference>
<proteinExistence type="inferred from homology"/>
<evidence type="ECO:0000313" key="4">
    <source>
        <dbReference type="EMBL" id="MCK7592624.1"/>
    </source>
</evidence>
<evidence type="ECO:0000256" key="2">
    <source>
        <dbReference type="ARBA" id="ARBA00022729"/>
    </source>
</evidence>
<comment type="caution">
    <text evidence="4">The sequence shown here is derived from an EMBL/GenBank/DDBJ whole genome shotgun (WGS) entry which is preliminary data.</text>
</comment>